<dbReference type="Pfam" id="PF13770">
    <property type="entry name" value="DUF4169"/>
    <property type="match status" value="1"/>
</dbReference>
<reference evidence="2 3" key="1">
    <citation type="submission" date="2024-09" db="EMBL/GenBank/DDBJ databases">
        <authorList>
            <person name="Sun Q."/>
            <person name="Mori K."/>
        </authorList>
    </citation>
    <scope>NUCLEOTIDE SEQUENCE [LARGE SCALE GENOMIC DNA]</scope>
    <source>
        <strain evidence="2 3">CCM 7904</strain>
    </source>
</reference>
<accession>A0ABV6CNR7</accession>
<dbReference type="Proteomes" id="UP001589795">
    <property type="component" value="Unassembled WGS sequence"/>
</dbReference>
<evidence type="ECO:0000256" key="1">
    <source>
        <dbReference type="SAM" id="MobiDB-lite"/>
    </source>
</evidence>
<proteinExistence type="predicted"/>
<organism evidence="2 3">
    <name type="scientific">Paracoccus rhizosphaerae</name>
    <dbReference type="NCBI Taxonomy" id="1133347"/>
    <lineage>
        <taxon>Bacteria</taxon>
        <taxon>Pseudomonadati</taxon>
        <taxon>Pseudomonadota</taxon>
        <taxon>Alphaproteobacteria</taxon>
        <taxon>Rhodobacterales</taxon>
        <taxon>Paracoccaceae</taxon>
        <taxon>Paracoccus</taxon>
    </lineage>
</organism>
<gene>
    <name evidence="2" type="ORF">ACFFIZ_19320</name>
</gene>
<dbReference type="InterPro" id="IPR025227">
    <property type="entry name" value="DUF4169"/>
</dbReference>
<name>A0ABV6CNR7_9RHOB</name>
<dbReference type="EMBL" id="JBHLWQ010000186">
    <property type="protein sequence ID" value="MFC0202396.1"/>
    <property type="molecule type" value="Genomic_DNA"/>
</dbReference>
<comment type="caution">
    <text evidence="2">The sequence shown here is derived from an EMBL/GenBank/DDBJ whole genome shotgun (WGS) entry which is preliminary data.</text>
</comment>
<feature type="compositionally biased region" description="Basic and acidic residues" evidence="1">
    <location>
        <begin position="31"/>
        <end position="62"/>
    </location>
</feature>
<evidence type="ECO:0000313" key="2">
    <source>
        <dbReference type="EMBL" id="MFC0202396.1"/>
    </source>
</evidence>
<dbReference type="RefSeq" id="WP_265506438.1">
    <property type="nucleotide sequence ID" value="NZ_JAOTBE010000012.1"/>
</dbReference>
<keyword evidence="3" id="KW-1185">Reference proteome</keyword>
<protein>
    <submittedName>
        <fullName evidence="2">DUF4169 family protein</fullName>
    </submittedName>
</protein>
<evidence type="ECO:0000313" key="3">
    <source>
        <dbReference type="Proteomes" id="UP001589795"/>
    </source>
</evidence>
<feature type="region of interest" description="Disordered" evidence="1">
    <location>
        <begin position="1"/>
        <end position="62"/>
    </location>
</feature>
<sequence length="62" mass="7204">MTSIINLRQARKSRARDEKRARGNMNSAIHGEPKPLRDARKAEEDRARRVLDAHRATRDPKE</sequence>